<evidence type="ECO:0000256" key="6">
    <source>
        <dbReference type="ARBA" id="ARBA00023040"/>
    </source>
</evidence>
<feature type="transmembrane region" description="Helical" evidence="12">
    <location>
        <begin position="240"/>
        <end position="261"/>
    </location>
</feature>
<dbReference type="Pfam" id="PF00003">
    <property type="entry name" value="7tm_3"/>
    <property type="match status" value="1"/>
</dbReference>
<dbReference type="AlphaFoldDB" id="A0AAD9P6F4"/>
<feature type="transmembrane region" description="Helical" evidence="12">
    <location>
        <begin position="194"/>
        <end position="216"/>
    </location>
</feature>
<dbReference type="Pfam" id="PF07562">
    <property type="entry name" value="NCD3G"/>
    <property type="match status" value="1"/>
</dbReference>
<feature type="transmembrane region" description="Helical" evidence="12">
    <location>
        <begin position="82"/>
        <end position="108"/>
    </location>
</feature>
<dbReference type="InterPro" id="IPR000337">
    <property type="entry name" value="GPCR_3"/>
</dbReference>
<evidence type="ECO:0000256" key="11">
    <source>
        <dbReference type="SAM" id="MobiDB-lite"/>
    </source>
</evidence>
<dbReference type="PRINTS" id="PR00593">
    <property type="entry name" value="MTABOTROPICR"/>
</dbReference>
<keyword evidence="8" id="KW-0675">Receptor</keyword>
<evidence type="ECO:0000256" key="10">
    <source>
        <dbReference type="ARBA" id="ARBA00023224"/>
    </source>
</evidence>
<keyword evidence="3" id="KW-1003">Cell membrane</keyword>
<comment type="caution">
    <text evidence="14">The sequence shown here is derived from an EMBL/GenBank/DDBJ whole genome shotgun (WGS) entry which is preliminary data.</text>
</comment>
<sequence>MKWAGGARRHPPSVCSEPCRAGHFKSTRGQEACCWACIKCAEYEILANERTCSACANGSYPDVNQTTCVPIAVQHMTFGHPWAILLVAVSTTGILMVLFVVAVFVKYNRTPVIMASGRELCYMLQGGLLACYLMTFVMVAKPGPVTCTLLRMGLGLSLSICYAAIFTKTNRISRIFNRGIKAMVKRPSYTSPRSQVVICLCLVSVQALIAITWVGMDFPGTVLIYPDRRTVILQCKSTNLAVALSLLYNMILIVLCTVYAFKTRRIPANFNEAKYIAFTMYSTCIVWLAFIPIYFGMDKSDYRIQITALCVCVSISATAALTCLFGPRVYIVLLQPHKNVRQASKSSRDSTGMSGRALFSRAIAKSYHSTNANGVATPSAASLAVYMAVLKKDPAVATDSDCADTSEAEADGDPDQETTRMTTWEKSNRKDPDATDAEVDSDLEKETSWIVWDKSDSREPQSEL</sequence>
<keyword evidence="15" id="KW-1185">Reference proteome</keyword>
<evidence type="ECO:0000256" key="9">
    <source>
        <dbReference type="ARBA" id="ARBA00023180"/>
    </source>
</evidence>
<accession>A0AAD9P6F4</accession>
<reference evidence="14" key="1">
    <citation type="journal article" date="2023" name="Mol. Biol. Evol.">
        <title>Third-Generation Sequencing Reveals the Adaptive Role of the Epigenome in Three Deep-Sea Polychaetes.</title>
        <authorList>
            <person name="Perez M."/>
            <person name="Aroh O."/>
            <person name="Sun Y."/>
            <person name="Lan Y."/>
            <person name="Juniper S.K."/>
            <person name="Young C.R."/>
            <person name="Angers B."/>
            <person name="Qian P.Y."/>
        </authorList>
    </citation>
    <scope>NUCLEOTIDE SEQUENCE</scope>
    <source>
        <strain evidence="14">R07B-5</strain>
    </source>
</reference>
<protein>
    <recommendedName>
        <fullName evidence="13">G-protein coupled receptors family 3 profile domain-containing protein</fullName>
    </recommendedName>
</protein>
<keyword evidence="10" id="KW-0807">Transducer</keyword>
<dbReference type="EMBL" id="JAODUO010000122">
    <property type="protein sequence ID" value="KAK2188805.1"/>
    <property type="molecule type" value="Genomic_DNA"/>
</dbReference>
<feature type="region of interest" description="Disordered" evidence="11">
    <location>
        <begin position="398"/>
        <end position="464"/>
    </location>
</feature>
<dbReference type="PROSITE" id="PS00981">
    <property type="entry name" value="G_PROTEIN_RECEP_F3_3"/>
    <property type="match status" value="1"/>
</dbReference>
<comment type="subcellular location">
    <subcellularLocation>
        <location evidence="1">Cell membrane</location>
        <topology evidence="1">Multi-pass membrane protein</topology>
    </subcellularLocation>
</comment>
<dbReference type="FunFam" id="2.10.50.30:FF:000001">
    <property type="entry name" value="metabotropic glutamate receptor 1"/>
    <property type="match status" value="1"/>
</dbReference>
<evidence type="ECO:0000256" key="12">
    <source>
        <dbReference type="SAM" id="Phobius"/>
    </source>
</evidence>
<organism evidence="14 15">
    <name type="scientific">Ridgeia piscesae</name>
    <name type="common">Tubeworm</name>
    <dbReference type="NCBI Taxonomy" id="27915"/>
    <lineage>
        <taxon>Eukaryota</taxon>
        <taxon>Metazoa</taxon>
        <taxon>Spiralia</taxon>
        <taxon>Lophotrochozoa</taxon>
        <taxon>Annelida</taxon>
        <taxon>Polychaeta</taxon>
        <taxon>Sedentaria</taxon>
        <taxon>Canalipalpata</taxon>
        <taxon>Sabellida</taxon>
        <taxon>Siboglinidae</taxon>
        <taxon>Ridgeia</taxon>
    </lineage>
</organism>
<evidence type="ECO:0000256" key="1">
    <source>
        <dbReference type="ARBA" id="ARBA00004651"/>
    </source>
</evidence>
<name>A0AAD9P6F4_RIDPI</name>
<dbReference type="InterPro" id="IPR038550">
    <property type="entry name" value="GPCR_3_9-Cys_sf"/>
</dbReference>
<feature type="transmembrane region" description="Helical" evidence="12">
    <location>
        <begin position="120"/>
        <end position="140"/>
    </location>
</feature>
<dbReference type="InterPro" id="IPR011500">
    <property type="entry name" value="GPCR_3_9-Cys_dom"/>
</dbReference>
<evidence type="ECO:0000256" key="3">
    <source>
        <dbReference type="ARBA" id="ARBA00022475"/>
    </source>
</evidence>
<comment type="similarity">
    <text evidence="2">Belongs to the G-protein coupled receptor 3 family.</text>
</comment>
<evidence type="ECO:0000313" key="14">
    <source>
        <dbReference type="EMBL" id="KAK2188805.1"/>
    </source>
</evidence>
<feature type="transmembrane region" description="Helical" evidence="12">
    <location>
        <begin position="152"/>
        <end position="173"/>
    </location>
</feature>
<keyword evidence="6" id="KW-0297">G-protein coupled receptor</keyword>
<dbReference type="GO" id="GO:0004930">
    <property type="term" value="F:G protein-coupled receptor activity"/>
    <property type="evidence" value="ECO:0007669"/>
    <property type="project" value="UniProtKB-KW"/>
</dbReference>
<gene>
    <name evidence="14" type="ORF">NP493_121g06021</name>
</gene>
<feature type="compositionally biased region" description="Basic and acidic residues" evidence="11">
    <location>
        <begin position="442"/>
        <end position="464"/>
    </location>
</feature>
<dbReference type="InterPro" id="IPR050726">
    <property type="entry name" value="mGluR"/>
</dbReference>
<dbReference type="PANTHER" id="PTHR24060">
    <property type="entry name" value="METABOTROPIC GLUTAMATE RECEPTOR"/>
    <property type="match status" value="1"/>
</dbReference>
<evidence type="ECO:0000256" key="5">
    <source>
        <dbReference type="ARBA" id="ARBA00022989"/>
    </source>
</evidence>
<evidence type="ECO:0000256" key="8">
    <source>
        <dbReference type="ARBA" id="ARBA00023170"/>
    </source>
</evidence>
<evidence type="ECO:0000256" key="4">
    <source>
        <dbReference type="ARBA" id="ARBA00022692"/>
    </source>
</evidence>
<feature type="domain" description="G-protein coupled receptors family 3 profile" evidence="13">
    <location>
        <begin position="82"/>
        <end position="348"/>
    </location>
</feature>
<feature type="compositionally biased region" description="Acidic residues" evidence="11">
    <location>
        <begin position="401"/>
        <end position="416"/>
    </location>
</feature>
<evidence type="ECO:0000256" key="7">
    <source>
        <dbReference type="ARBA" id="ARBA00023136"/>
    </source>
</evidence>
<proteinExistence type="inferred from homology"/>
<dbReference type="InterPro" id="IPR017979">
    <property type="entry name" value="GPCR_3_CS"/>
</dbReference>
<keyword evidence="7 12" id="KW-0472">Membrane</keyword>
<dbReference type="PROSITE" id="PS50259">
    <property type="entry name" value="G_PROTEIN_RECEP_F3_4"/>
    <property type="match status" value="1"/>
</dbReference>
<dbReference type="Proteomes" id="UP001209878">
    <property type="component" value="Unassembled WGS sequence"/>
</dbReference>
<keyword evidence="9" id="KW-0325">Glycoprotein</keyword>
<dbReference type="InterPro" id="IPR017978">
    <property type="entry name" value="GPCR_3_C"/>
</dbReference>
<feature type="transmembrane region" description="Helical" evidence="12">
    <location>
        <begin position="306"/>
        <end position="331"/>
    </location>
</feature>
<evidence type="ECO:0000259" key="13">
    <source>
        <dbReference type="PROSITE" id="PS50259"/>
    </source>
</evidence>
<keyword evidence="4 12" id="KW-0812">Transmembrane</keyword>
<evidence type="ECO:0000256" key="2">
    <source>
        <dbReference type="ARBA" id="ARBA00007242"/>
    </source>
</evidence>
<feature type="transmembrane region" description="Helical" evidence="12">
    <location>
        <begin position="273"/>
        <end position="294"/>
    </location>
</feature>
<dbReference type="PRINTS" id="PR00248">
    <property type="entry name" value="GPCRMGR"/>
</dbReference>
<dbReference type="CDD" id="cd15934">
    <property type="entry name" value="7tmC_mGluRs_group2_3"/>
    <property type="match status" value="1"/>
</dbReference>
<dbReference type="Gene3D" id="2.10.50.30">
    <property type="entry name" value="GPCR, family 3, nine cysteines domain"/>
    <property type="match status" value="1"/>
</dbReference>
<dbReference type="GO" id="GO:0005886">
    <property type="term" value="C:plasma membrane"/>
    <property type="evidence" value="ECO:0007669"/>
    <property type="project" value="UniProtKB-SubCell"/>
</dbReference>
<evidence type="ECO:0000313" key="15">
    <source>
        <dbReference type="Proteomes" id="UP001209878"/>
    </source>
</evidence>
<dbReference type="InterPro" id="IPR000162">
    <property type="entry name" value="GPCR_3_mtglu_rcpt"/>
</dbReference>
<keyword evidence="5 12" id="KW-1133">Transmembrane helix</keyword>